<reference evidence="2 3" key="1">
    <citation type="submission" date="2024-04" db="EMBL/GenBank/DDBJ databases">
        <authorList>
            <person name="Fracassetti M."/>
        </authorList>
    </citation>
    <scope>NUCLEOTIDE SEQUENCE [LARGE SCALE GENOMIC DNA]</scope>
</reference>
<gene>
    <name evidence="2" type="ORF">LTRI10_LOCUS18948</name>
</gene>
<name>A0AAV2DUX0_9ROSI</name>
<proteinExistence type="predicted"/>
<dbReference type="EMBL" id="OZ034816">
    <property type="protein sequence ID" value="CAL1377287.1"/>
    <property type="molecule type" value="Genomic_DNA"/>
</dbReference>
<feature type="domain" description="DUF4216" evidence="1">
    <location>
        <begin position="20"/>
        <end position="92"/>
    </location>
</feature>
<keyword evidence="3" id="KW-1185">Reference proteome</keyword>
<dbReference type="InterPro" id="IPR025312">
    <property type="entry name" value="DUF4216"/>
</dbReference>
<dbReference type="Proteomes" id="UP001497516">
    <property type="component" value="Chromosome 3"/>
</dbReference>
<dbReference type="AlphaFoldDB" id="A0AAV2DUX0"/>
<evidence type="ECO:0000313" key="2">
    <source>
        <dbReference type="EMBL" id="CAL1377287.1"/>
    </source>
</evidence>
<sequence length="100" mass="11828">MVQREDGVGIPCYGVIEDIIELRYTEGLRVVLFESEWYDTTREGLGYRRDGHGVVTPNRTCKRHADEPYVMACQTLQVYYVQCVRNRDWYTVIEKTEKFL</sequence>
<dbReference type="PANTHER" id="PTHR48258">
    <property type="entry name" value="DUF4218 DOMAIN-CONTAINING PROTEIN-RELATED"/>
    <property type="match status" value="1"/>
</dbReference>
<organism evidence="2 3">
    <name type="scientific">Linum trigynum</name>
    <dbReference type="NCBI Taxonomy" id="586398"/>
    <lineage>
        <taxon>Eukaryota</taxon>
        <taxon>Viridiplantae</taxon>
        <taxon>Streptophyta</taxon>
        <taxon>Embryophyta</taxon>
        <taxon>Tracheophyta</taxon>
        <taxon>Spermatophyta</taxon>
        <taxon>Magnoliopsida</taxon>
        <taxon>eudicotyledons</taxon>
        <taxon>Gunneridae</taxon>
        <taxon>Pentapetalae</taxon>
        <taxon>rosids</taxon>
        <taxon>fabids</taxon>
        <taxon>Malpighiales</taxon>
        <taxon>Linaceae</taxon>
        <taxon>Linum</taxon>
    </lineage>
</organism>
<evidence type="ECO:0000259" key="1">
    <source>
        <dbReference type="Pfam" id="PF13952"/>
    </source>
</evidence>
<accession>A0AAV2DUX0</accession>
<dbReference type="PANTHER" id="PTHR48258:SF15">
    <property type="entry name" value="OS02G0543900 PROTEIN"/>
    <property type="match status" value="1"/>
</dbReference>
<protein>
    <recommendedName>
        <fullName evidence="1">DUF4216 domain-containing protein</fullName>
    </recommendedName>
</protein>
<dbReference type="Pfam" id="PF13952">
    <property type="entry name" value="DUF4216"/>
    <property type="match status" value="1"/>
</dbReference>
<evidence type="ECO:0000313" key="3">
    <source>
        <dbReference type="Proteomes" id="UP001497516"/>
    </source>
</evidence>